<accession>A0ACC0GQT1</accession>
<reference evidence="1 2" key="1">
    <citation type="journal article" date="2022" name="Plant J.">
        <title>Chromosome-level genome of Camellia lanceoleosa provides a valuable resource for understanding genome evolution and self-incompatibility.</title>
        <authorList>
            <person name="Gong W."/>
            <person name="Xiao S."/>
            <person name="Wang L."/>
            <person name="Liao Z."/>
            <person name="Chang Y."/>
            <person name="Mo W."/>
            <person name="Hu G."/>
            <person name="Li W."/>
            <person name="Zhao G."/>
            <person name="Zhu H."/>
            <person name="Hu X."/>
            <person name="Ji K."/>
            <person name="Xiang X."/>
            <person name="Song Q."/>
            <person name="Yuan D."/>
            <person name="Jin S."/>
            <person name="Zhang L."/>
        </authorList>
    </citation>
    <scope>NUCLEOTIDE SEQUENCE [LARGE SCALE GENOMIC DNA]</scope>
    <source>
        <strain evidence="1">SQ_2022a</strain>
    </source>
</reference>
<organism evidence="1 2">
    <name type="scientific">Camellia lanceoleosa</name>
    <dbReference type="NCBI Taxonomy" id="1840588"/>
    <lineage>
        <taxon>Eukaryota</taxon>
        <taxon>Viridiplantae</taxon>
        <taxon>Streptophyta</taxon>
        <taxon>Embryophyta</taxon>
        <taxon>Tracheophyta</taxon>
        <taxon>Spermatophyta</taxon>
        <taxon>Magnoliopsida</taxon>
        <taxon>eudicotyledons</taxon>
        <taxon>Gunneridae</taxon>
        <taxon>Pentapetalae</taxon>
        <taxon>asterids</taxon>
        <taxon>Ericales</taxon>
        <taxon>Theaceae</taxon>
        <taxon>Camellia</taxon>
    </lineage>
</organism>
<protein>
    <submittedName>
        <fullName evidence="1">Uncharacterized protein</fullName>
    </submittedName>
</protein>
<name>A0ACC0GQT1_9ERIC</name>
<dbReference type="Proteomes" id="UP001060215">
    <property type="component" value="Chromosome 9"/>
</dbReference>
<proteinExistence type="predicted"/>
<evidence type="ECO:0000313" key="2">
    <source>
        <dbReference type="Proteomes" id="UP001060215"/>
    </source>
</evidence>
<gene>
    <name evidence="1" type="ORF">LOK49_LG08G00787</name>
</gene>
<evidence type="ECO:0000313" key="1">
    <source>
        <dbReference type="EMBL" id="KAI8003573.1"/>
    </source>
</evidence>
<sequence>MSNSLAHSLSSNGNKVIDRSPEEEDHLERSTKKIKGTTAEHDDQEMKERSAKLDAQPMEEETKLPEASTTKSFKQALTETKNNEKAFDNDLDRLSSNDDFLTDEENNGAESDEEQESGFNPNIPKIKLPPRLIASIHKPWKDCLIVRLLGKTVGFKILVHRLKKLWGLQGDFEATNLGLGFFLIKFEMLANCNRVYTEGPWIIMDHYLTVRRWEHDFMPSEAKEVTTALMLPKSVQSRAQRLVQQDQTHI</sequence>
<dbReference type="EMBL" id="CM045766">
    <property type="protein sequence ID" value="KAI8003573.1"/>
    <property type="molecule type" value="Genomic_DNA"/>
</dbReference>
<keyword evidence="2" id="KW-1185">Reference proteome</keyword>
<comment type="caution">
    <text evidence="1">The sequence shown here is derived from an EMBL/GenBank/DDBJ whole genome shotgun (WGS) entry which is preliminary data.</text>
</comment>